<dbReference type="AlphaFoldDB" id="A0A9P8PBZ4"/>
<comment type="caution">
    <text evidence="2">The sequence shown here is derived from an EMBL/GenBank/DDBJ whole genome shotgun (WGS) entry which is preliminary data.</text>
</comment>
<dbReference type="OrthoDB" id="3998026at2759"/>
<reference evidence="2" key="2">
    <citation type="submission" date="2021-01" db="EMBL/GenBank/DDBJ databases">
        <authorList>
            <person name="Schikora-Tamarit M.A."/>
        </authorList>
    </citation>
    <scope>NUCLEOTIDE SEQUENCE</scope>
    <source>
        <strain evidence="2">CBS6075</strain>
    </source>
</reference>
<dbReference type="Proteomes" id="UP000769157">
    <property type="component" value="Unassembled WGS sequence"/>
</dbReference>
<evidence type="ECO:0000313" key="3">
    <source>
        <dbReference type="Proteomes" id="UP000769157"/>
    </source>
</evidence>
<dbReference type="EMBL" id="JAEUBE010000158">
    <property type="protein sequence ID" value="KAH3668895.1"/>
    <property type="molecule type" value="Genomic_DNA"/>
</dbReference>
<accession>A0A9P8PBZ4</accession>
<feature type="coiled-coil region" evidence="1">
    <location>
        <begin position="6"/>
        <end position="33"/>
    </location>
</feature>
<dbReference type="RefSeq" id="XP_046063309.1">
    <property type="nucleotide sequence ID" value="XM_046203543.1"/>
</dbReference>
<evidence type="ECO:0000313" key="2">
    <source>
        <dbReference type="EMBL" id="KAH3668895.1"/>
    </source>
</evidence>
<sequence>MSTDEISRLEQEILNLEFEKDELARQIERLNTRKTEIDGSDQFKLHDYLQTCEILQQHSNLPSLDMEKRLGLVKMFYPEMTISGIRKDQENLEFTITFKYYLEFKLTIGFSQHQVEKLDIEKSKQSMVAEMGEINKLIELCTIRKDVSLFIYATNSYIGLVKKRIEVWTQTVDKFGSTFRMNDMDANMLNNRLAVFARLKNCQFITIAKDKFQLIISWKLALDSQDPEFTGDFKSKMECLYTKDGQTTNLNDTLNVLVKADGMVSAITQLLQTVND</sequence>
<dbReference type="GeneID" id="70234617"/>
<organism evidence="2 3">
    <name type="scientific">Ogataea philodendri</name>
    <dbReference type="NCBI Taxonomy" id="1378263"/>
    <lineage>
        <taxon>Eukaryota</taxon>
        <taxon>Fungi</taxon>
        <taxon>Dikarya</taxon>
        <taxon>Ascomycota</taxon>
        <taxon>Saccharomycotina</taxon>
        <taxon>Pichiomycetes</taxon>
        <taxon>Pichiales</taxon>
        <taxon>Pichiaceae</taxon>
        <taxon>Ogataea</taxon>
    </lineage>
</organism>
<gene>
    <name evidence="2" type="ORF">OGAPHI_002650</name>
</gene>
<name>A0A9P8PBZ4_9ASCO</name>
<keyword evidence="3" id="KW-1185">Reference proteome</keyword>
<evidence type="ECO:0000256" key="1">
    <source>
        <dbReference type="SAM" id="Coils"/>
    </source>
</evidence>
<keyword evidence="1" id="KW-0175">Coiled coil</keyword>
<proteinExistence type="predicted"/>
<protein>
    <submittedName>
        <fullName evidence="2">Uncharacterized protein</fullName>
    </submittedName>
</protein>
<reference evidence="2" key="1">
    <citation type="journal article" date="2021" name="Open Biol.">
        <title>Shared evolutionary footprints suggest mitochondrial oxidative damage underlies multiple complex I losses in fungi.</title>
        <authorList>
            <person name="Schikora-Tamarit M.A."/>
            <person name="Marcet-Houben M."/>
            <person name="Nosek J."/>
            <person name="Gabaldon T."/>
        </authorList>
    </citation>
    <scope>NUCLEOTIDE SEQUENCE</scope>
    <source>
        <strain evidence="2">CBS6075</strain>
    </source>
</reference>